<dbReference type="EMBL" id="QTQX01000002">
    <property type="protein sequence ID" value="RQT36250.1"/>
    <property type="molecule type" value="Genomic_DNA"/>
</dbReference>
<evidence type="ECO:0000256" key="6">
    <source>
        <dbReference type="ARBA" id="ARBA00022989"/>
    </source>
</evidence>
<protein>
    <recommendedName>
        <fullName evidence="9">Transport permease protein</fullName>
    </recommendedName>
</protein>
<evidence type="ECO:0000256" key="3">
    <source>
        <dbReference type="ARBA" id="ARBA00022448"/>
    </source>
</evidence>
<keyword evidence="7" id="KW-0762">Sugar transport</keyword>
<evidence type="ECO:0000256" key="9">
    <source>
        <dbReference type="RuleBase" id="RU361157"/>
    </source>
</evidence>
<dbReference type="PANTHER" id="PTHR30413:SF10">
    <property type="entry name" value="CAPSULE POLYSACCHARIDE EXPORT INNER-MEMBRANE PROTEIN CTRC"/>
    <property type="match status" value="1"/>
</dbReference>
<comment type="similarity">
    <text evidence="2 9">Belongs to the ABC-2 integral membrane protein family.</text>
</comment>
<sequence>MLTLSLADLKKSIASWRLWTLLGWLEIRQRYARSRLGPFWLTISMGVMITSLGVVYGTLFGQKMNEYLPFLAASIVLWGLFSTTVVEGSVAYINSASYIRQMATPKLIYILQVVWRNLIVVGHNFVIVIALLAIFGVKRWETLPLFVPALLIYVLNAMWIAMVVGLLSARFRDLPQIVSALLQVAFYVTPIIFRPDALNRFSFIVEWNPLAYLIDVVRSPLIGQMPSALTWGVTIGMAVIGWPIALLMTGRYLKRIPYWV</sequence>
<proteinExistence type="inferred from homology"/>
<comment type="subcellular location">
    <subcellularLocation>
        <location evidence="9">Cell inner membrane</location>
        <topology evidence="9">Multi-pass membrane protein</topology>
    </subcellularLocation>
    <subcellularLocation>
        <location evidence="1">Cell membrane</location>
        <topology evidence="1">Multi-pass membrane protein</topology>
    </subcellularLocation>
</comment>
<dbReference type="GO" id="GO:0005886">
    <property type="term" value="C:plasma membrane"/>
    <property type="evidence" value="ECO:0007669"/>
    <property type="project" value="UniProtKB-SubCell"/>
</dbReference>
<dbReference type="GO" id="GO:0015774">
    <property type="term" value="P:polysaccharide transport"/>
    <property type="evidence" value="ECO:0007669"/>
    <property type="project" value="UniProtKB-KW"/>
</dbReference>
<evidence type="ECO:0000256" key="7">
    <source>
        <dbReference type="ARBA" id="ARBA00023047"/>
    </source>
</evidence>
<dbReference type="Proteomes" id="UP000269271">
    <property type="component" value="Unassembled WGS sequence"/>
</dbReference>
<keyword evidence="6 9" id="KW-1133">Transmembrane helix</keyword>
<dbReference type="GO" id="GO:0140359">
    <property type="term" value="F:ABC-type transporter activity"/>
    <property type="evidence" value="ECO:0007669"/>
    <property type="project" value="InterPro"/>
</dbReference>
<comment type="caution">
    <text evidence="11">The sequence shown here is derived from an EMBL/GenBank/DDBJ whole genome shotgun (WGS) entry which is preliminary data.</text>
</comment>
<reference evidence="11 12" key="1">
    <citation type="submission" date="2018-08" db="EMBL/GenBank/DDBJ databases">
        <title>Comparative analysis of Burkholderia isolates from Puerto Rico.</title>
        <authorList>
            <person name="Hall C."/>
            <person name="Sahl J."/>
            <person name="Wagner D."/>
        </authorList>
    </citation>
    <scope>NUCLEOTIDE SEQUENCE [LARGE SCALE GENOMIC DNA]</scope>
    <source>
        <strain evidence="11 12">Bp9001</strain>
    </source>
</reference>
<feature type="transmembrane region" description="Helical" evidence="9">
    <location>
        <begin position="38"/>
        <end position="61"/>
    </location>
</feature>
<dbReference type="RefSeq" id="WP_124616311.1">
    <property type="nucleotide sequence ID" value="NZ_JAPQZI010000039.1"/>
</dbReference>
<feature type="transmembrane region" description="Helical" evidence="9">
    <location>
        <begin position="67"/>
        <end position="93"/>
    </location>
</feature>
<keyword evidence="5 9" id="KW-0812">Transmembrane</keyword>
<feature type="transmembrane region" description="Helical" evidence="9">
    <location>
        <begin position="143"/>
        <end position="167"/>
    </location>
</feature>
<evidence type="ECO:0000313" key="12">
    <source>
        <dbReference type="Proteomes" id="UP000269271"/>
    </source>
</evidence>
<gene>
    <name evidence="11" type="ORF">DF037_04345</name>
</gene>
<dbReference type="AlphaFoldDB" id="A0A3N8RL93"/>
<evidence type="ECO:0000256" key="2">
    <source>
        <dbReference type="ARBA" id="ARBA00007783"/>
    </source>
</evidence>
<feature type="domain" description="ABC transmembrane type-2" evidence="10">
    <location>
        <begin position="36"/>
        <end position="252"/>
    </location>
</feature>
<keyword evidence="4 9" id="KW-1003">Cell membrane</keyword>
<keyword evidence="3 9" id="KW-0813">Transport</keyword>
<evidence type="ECO:0000256" key="4">
    <source>
        <dbReference type="ARBA" id="ARBA00022475"/>
    </source>
</evidence>
<keyword evidence="7" id="KW-0625">Polysaccharide transport</keyword>
<keyword evidence="8 9" id="KW-0472">Membrane</keyword>
<evidence type="ECO:0000259" key="10">
    <source>
        <dbReference type="PROSITE" id="PS51012"/>
    </source>
</evidence>
<dbReference type="InterPro" id="IPR013525">
    <property type="entry name" value="ABC2_TM"/>
</dbReference>
<dbReference type="PANTHER" id="PTHR30413">
    <property type="entry name" value="INNER MEMBRANE TRANSPORT PERMEASE"/>
    <property type="match status" value="1"/>
</dbReference>
<feature type="transmembrane region" description="Helical" evidence="9">
    <location>
        <begin position="114"/>
        <end position="137"/>
    </location>
</feature>
<evidence type="ECO:0000313" key="11">
    <source>
        <dbReference type="EMBL" id="RQT36250.1"/>
    </source>
</evidence>
<organism evidence="11 12">
    <name type="scientific">Burkholderia contaminans</name>
    <dbReference type="NCBI Taxonomy" id="488447"/>
    <lineage>
        <taxon>Bacteria</taxon>
        <taxon>Pseudomonadati</taxon>
        <taxon>Pseudomonadota</taxon>
        <taxon>Betaproteobacteria</taxon>
        <taxon>Burkholderiales</taxon>
        <taxon>Burkholderiaceae</taxon>
        <taxon>Burkholderia</taxon>
        <taxon>Burkholderia cepacia complex</taxon>
    </lineage>
</organism>
<accession>A0A3N8RL93</accession>
<evidence type="ECO:0000256" key="8">
    <source>
        <dbReference type="ARBA" id="ARBA00023136"/>
    </source>
</evidence>
<dbReference type="GO" id="GO:0015920">
    <property type="term" value="P:lipopolysaccharide transport"/>
    <property type="evidence" value="ECO:0007669"/>
    <property type="project" value="TreeGrafter"/>
</dbReference>
<feature type="transmembrane region" description="Helical" evidence="9">
    <location>
        <begin position="228"/>
        <end position="248"/>
    </location>
</feature>
<dbReference type="Pfam" id="PF01061">
    <property type="entry name" value="ABC2_membrane"/>
    <property type="match status" value="1"/>
</dbReference>
<evidence type="ECO:0000256" key="1">
    <source>
        <dbReference type="ARBA" id="ARBA00004651"/>
    </source>
</evidence>
<feature type="transmembrane region" description="Helical" evidence="9">
    <location>
        <begin position="174"/>
        <end position="193"/>
    </location>
</feature>
<evidence type="ECO:0000256" key="5">
    <source>
        <dbReference type="ARBA" id="ARBA00022692"/>
    </source>
</evidence>
<dbReference type="PROSITE" id="PS51012">
    <property type="entry name" value="ABC_TM2"/>
    <property type="match status" value="1"/>
</dbReference>
<name>A0A3N8RL93_9BURK</name>
<dbReference type="InterPro" id="IPR047817">
    <property type="entry name" value="ABC2_TM_bact-type"/>
</dbReference>